<organism evidence="1 2">
    <name type="scientific">Melastoma candidum</name>
    <dbReference type="NCBI Taxonomy" id="119954"/>
    <lineage>
        <taxon>Eukaryota</taxon>
        <taxon>Viridiplantae</taxon>
        <taxon>Streptophyta</taxon>
        <taxon>Embryophyta</taxon>
        <taxon>Tracheophyta</taxon>
        <taxon>Spermatophyta</taxon>
        <taxon>Magnoliopsida</taxon>
        <taxon>eudicotyledons</taxon>
        <taxon>Gunneridae</taxon>
        <taxon>Pentapetalae</taxon>
        <taxon>rosids</taxon>
        <taxon>malvids</taxon>
        <taxon>Myrtales</taxon>
        <taxon>Melastomataceae</taxon>
        <taxon>Melastomatoideae</taxon>
        <taxon>Melastomateae</taxon>
        <taxon>Melastoma</taxon>
    </lineage>
</organism>
<evidence type="ECO:0000313" key="2">
    <source>
        <dbReference type="Proteomes" id="UP001057402"/>
    </source>
</evidence>
<dbReference type="Proteomes" id="UP001057402">
    <property type="component" value="Chromosome 4"/>
</dbReference>
<keyword evidence="2" id="KW-1185">Reference proteome</keyword>
<gene>
    <name evidence="1" type="ORF">MLD38_012250</name>
</gene>
<dbReference type="EMBL" id="CM042883">
    <property type="protein sequence ID" value="KAI4374236.1"/>
    <property type="molecule type" value="Genomic_DNA"/>
</dbReference>
<name>A0ACB9R572_9MYRT</name>
<comment type="caution">
    <text evidence="1">The sequence shown here is derived from an EMBL/GenBank/DDBJ whole genome shotgun (WGS) entry which is preliminary data.</text>
</comment>
<evidence type="ECO:0000313" key="1">
    <source>
        <dbReference type="EMBL" id="KAI4374236.1"/>
    </source>
</evidence>
<accession>A0ACB9R572</accession>
<proteinExistence type="predicted"/>
<sequence>MLSFQGRYAGKKAIIVRNFDDGTRDRPYGHCLVAGIKKYPSKVIRKDITKKTAKKSRVKAFVKMLNYRHLMPTRYTLDVDLKDVVTIDSLQVKGKKVTASKETKKRLEERFKTGKNRWFFTKLSRVKRISSWLHDGEAVLLALDHRISLQRWYYSVLPRKVSLSVGEMDREFNIKGLLKDFSWEGGGHGKLLGRLNLQQDNAVAFQGLGSYGRFPSNRSRVLYYAFIIPFSSIWGKGQVSDMPFFSADQLKFLLVIPGEAFKPAFQTFRHSLHQHDLTLRELSPLCNFVLCAGCESLIQGPTYCCDDCNYYLHRSCAELPLQAPFPLLHDQRHPLTLTEVQKEYLMRPQESTRALYYSCRQCHWNCHLDFVLSIMPCNGNDVVGEFSSSFAHEHPLRQFNMKEMIYDEHCNGCRGKATGELYGCIGCSFYLHKRCFELLLREIHHPLHPDHPLKPVDMNRSGECGCCHSSISLGYSCDECGFFIDLRCADMTLCFEDYMKEPTEEPTPIRYPMHNHELTKFSVESWGEMILCEACDRKLSGEVYGCRECLFFLHKECAEMPPEIRHYLHPKHPLTLGYPNGKSYHHCTGCNYAVFGLVYKCEECSFDLHMKCTLRTLSLVEQGLKIEIDHPVYRLLEIPPQVLCRVILRSTTPISPEASAFPPHEKDSGA</sequence>
<protein>
    <submittedName>
        <fullName evidence="1">Uncharacterized protein</fullName>
    </submittedName>
</protein>
<reference evidence="2" key="1">
    <citation type="journal article" date="2023" name="Front. Plant Sci.">
        <title>Chromosomal-level genome assembly of Melastoma candidum provides insights into trichome evolution.</title>
        <authorList>
            <person name="Zhong Y."/>
            <person name="Wu W."/>
            <person name="Sun C."/>
            <person name="Zou P."/>
            <person name="Liu Y."/>
            <person name="Dai S."/>
            <person name="Zhou R."/>
        </authorList>
    </citation>
    <scope>NUCLEOTIDE SEQUENCE [LARGE SCALE GENOMIC DNA]</scope>
</reference>